<keyword evidence="2" id="KW-0472">Membrane</keyword>
<dbReference type="Proteomes" id="UP000580250">
    <property type="component" value="Unassembled WGS sequence"/>
</dbReference>
<sequence length="539" mass="58682">MLLFKHGRNRAAAFGMLWELLLLVLIHQVAGESPPEPSSGPPVAAAPPSDGSTVGFGRHTKSGNKVTVSTAWSAATSPEDLKAYKDAGAMNPCEDIEYEKETGDIIVKYRKDGKAKEVGCMVDLLTKHTTSVDFIIGIKNGNGLEHCLKDPDTYKANCGWFRCDYPYDYLWSAFPNTFVFAIFYVRFLISLIFFLRLPFIYSRTVAEFQSMCNSEPAIGDGCPVYCGGNTVCRKWTGLAAGFGQYFDKVVRTVVGIGDPGGSSCALATGTAGNDANYKITVDNGNMHWFKTEGCAWEEGAFPRDTRCVNKNSMAQELGEKITWDIESPQPDPDFKQLFTFALLPQKAAKAHSSEKYLLYDGRLDGPKCDEIYVKFPGSSFKLLVPKSGGAQLPSVETLPPQQTDPNTAEPTIVREEGGGSLGIVFVIIAIVLIVAVVGGVLVFFFVIKKSEPDAVEEDYFGTSKAGGTTKTKAGTTVGATQAKTGGLTTVGTKAGELQRRPLRQPRLGRLLVERLLVGRLLVAGRRRSEKRRMIGRCDD</sequence>
<evidence type="ECO:0000313" key="5">
    <source>
        <dbReference type="Proteomes" id="UP000580250"/>
    </source>
</evidence>
<feature type="transmembrane region" description="Helical" evidence="2">
    <location>
        <begin position="178"/>
        <end position="201"/>
    </location>
</feature>
<feature type="signal peptide" evidence="3">
    <location>
        <begin position="1"/>
        <end position="31"/>
    </location>
</feature>
<keyword evidence="3" id="KW-0732">Signal</keyword>
<name>A0A6V7X643_MELEN</name>
<accession>A0A6V7X643</accession>
<proteinExistence type="predicted"/>
<evidence type="ECO:0000313" key="4">
    <source>
        <dbReference type="EMBL" id="CAD2194437.1"/>
    </source>
</evidence>
<evidence type="ECO:0000256" key="2">
    <source>
        <dbReference type="SAM" id="Phobius"/>
    </source>
</evidence>
<evidence type="ECO:0000256" key="3">
    <source>
        <dbReference type="SAM" id="SignalP"/>
    </source>
</evidence>
<evidence type="ECO:0000256" key="1">
    <source>
        <dbReference type="SAM" id="MobiDB-lite"/>
    </source>
</evidence>
<comment type="caution">
    <text evidence="4">The sequence shown here is derived from an EMBL/GenBank/DDBJ whole genome shotgun (WGS) entry which is preliminary data.</text>
</comment>
<dbReference type="EMBL" id="CAJEWN010001114">
    <property type="protein sequence ID" value="CAD2194437.1"/>
    <property type="molecule type" value="Genomic_DNA"/>
</dbReference>
<protein>
    <submittedName>
        <fullName evidence="4">Uncharacterized protein</fullName>
    </submittedName>
</protein>
<feature type="chain" id="PRO_5027810094" evidence="3">
    <location>
        <begin position="32"/>
        <end position="539"/>
    </location>
</feature>
<feature type="region of interest" description="Disordered" evidence="1">
    <location>
        <begin position="31"/>
        <end position="62"/>
    </location>
</feature>
<keyword evidence="2" id="KW-0812">Transmembrane</keyword>
<gene>
    <name evidence="4" type="ORF">MENT_LOCUS47456</name>
</gene>
<organism evidence="4 5">
    <name type="scientific">Meloidogyne enterolobii</name>
    <name type="common">Root-knot nematode worm</name>
    <name type="synonym">Meloidogyne mayaguensis</name>
    <dbReference type="NCBI Taxonomy" id="390850"/>
    <lineage>
        <taxon>Eukaryota</taxon>
        <taxon>Metazoa</taxon>
        <taxon>Ecdysozoa</taxon>
        <taxon>Nematoda</taxon>
        <taxon>Chromadorea</taxon>
        <taxon>Rhabditida</taxon>
        <taxon>Tylenchina</taxon>
        <taxon>Tylenchomorpha</taxon>
        <taxon>Tylenchoidea</taxon>
        <taxon>Meloidogynidae</taxon>
        <taxon>Meloidogyninae</taxon>
        <taxon>Meloidogyne</taxon>
    </lineage>
</organism>
<feature type="transmembrane region" description="Helical" evidence="2">
    <location>
        <begin position="421"/>
        <end position="447"/>
    </location>
</feature>
<reference evidence="4 5" key="1">
    <citation type="submission" date="2020-08" db="EMBL/GenBank/DDBJ databases">
        <authorList>
            <person name="Koutsovoulos G."/>
            <person name="Danchin GJ E."/>
        </authorList>
    </citation>
    <scope>NUCLEOTIDE SEQUENCE [LARGE SCALE GENOMIC DNA]</scope>
</reference>
<keyword evidence="2" id="KW-1133">Transmembrane helix</keyword>
<dbReference type="AlphaFoldDB" id="A0A6V7X643"/>